<dbReference type="EnsemblPlants" id="AVESA.00010b.r2.5CG0866420.1">
    <property type="protein sequence ID" value="AVESA.00010b.r2.5CG0866420.1.CDS"/>
    <property type="gene ID" value="AVESA.00010b.r2.5CG0866420"/>
</dbReference>
<organism evidence="1 2">
    <name type="scientific">Avena sativa</name>
    <name type="common">Oat</name>
    <dbReference type="NCBI Taxonomy" id="4498"/>
    <lineage>
        <taxon>Eukaryota</taxon>
        <taxon>Viridiplantae</taxon>
        <taxon>Streptophyta</taxon>
        <taxon>Embryophyta</taxon>
        <taxon>Tracheophyta</taxon>
        <taxon>Spermatophyta</taxon>
        <taxon>Magnoliopsida</taxon>
        <taxon>Liliopsida</taxon>
        <taxon>Poales</taxon>
        <taxon>Poaceae</taxon>
        <taxon>BOP clade</taxon>
        <taxon>Pooideae</taxon>
        <taxon>Poodae</taxon>
        <taxon>Poeae</taxon>
        <taxon>Poeae Chloroplast Group 1 (Aveneae type)</taxon>
        <taxon>Aveninae</taxon>
        <taxon>Avena</taxon>
    </lineage>
</organism>
<reference evidence="1" key="1">
    <citation type="submission" date="2021-05" db="EMBL/GenBank/DDBJ databases">
        <authorList>
            <person name="Scholz U."/>
            <person name="Mascher M."/>
            <person name="Fiebig A."/>
        </authorList>
    </citation>
    <scope>NUCLEOTIDE SEQUENCE [LARGE SCALE GENOMIC DNA]</scope>
</reference>
<name>A0ACD5Y0C3_AVESA</name>
<dbReference type="Proteomes" id="UP001732700">
    <property type="component" value="Chromosome 5C"/>
</dbReference>
<protein>
    <submittedName>
        <fullName evidence="1">Uncharacterized protein</fullName>
    </submittedName>
</protein>
<reference evidence="1" key="2">
    <citation type="submission" date="2025-09" db="UniProtKB">
        <authorList>
            <consortium name="EnsemblPlants"/>
        </authorList>
    </citation>
    <scope>IDENTIFICATION</scope>
</reference>
<evidence type="ECO:0000313" key="1">
    <source>
        <dbReference type="EnsemblPlants" id="AVESA.00010b.r2.5CG0866420.1.CDS"/>
    </source>
</evidence>
<keyword evidence="2" id="KW-1185">Reference proteome</keyword>
<accession>A0ACD5Y0C3</accession>
<sequence>MFTSEAPDGFHKERACGKSNQTMDSLFQQHATGVGSAAYQQGRDKVTRQSQLMAMESQPVQNRDDRFVWPWMGVLVNVPTEWKNGRHVGESGSRLKERILCFRPQKVIPLWNYRGHTGYAIVEFGKDWIGFNNALAFESHFESEGYGKLDWKIHKHRGSEMFGWIARADDQKSSGPIGEYLQKNGDLKTISDVEDEEKRKTNKLVANLADEIELKRRHVEELKCKYNETTTTLEMTIEQKDQLLRACNEEIHKMQQISRAHSQRIIDENQKRRSELESKMQDLDLRSKQLDEIAARTDSDRRNLEHEKEKNDVKTKHLKMATLEQQRADENVLKLVEKHKLEKQAALDKIIKLEQKLDAKQKLELEIKQLQGKLEVMKHMAGEEDSGSKKKIDELSEELQDKYEEMDDMESLHHTLLIKEQKSKEELQDARKKLIDGLQNITTGRANIGIKRMGELDLKSFVIACKRKLSKEDAEVNAAILCSKWQDEIKNLEWHPFRVVMVDGKKTELVCEDDEKLGALKEEYGEEVYALVIKALLELNEYDPSSRCAVPELWNYKEGRKATLKEVLQYVMRQWQAHKKKRGWIHP</sequence>
<proteinExistence type="predicted"/>
<evidence type="ECO:0000313" key="2">
    <source>
        <dbReference type="Proteomes" id="UP001732700"/>
    </source>
</evidence>